<feature type="compositionally biased region" description="Low complexity" evidence="1">
    <location>
        <begin position="1"/>
        <end position="12"/>
    </location>
</feature>
<feature type="region of interest" description="Disordered" evidence="1">
    <location>
        <begin position="1"/>
        <end position="23"/>
    </location>
</feature>
<reference evidence="2 3" key="1">
    <citation type="submission" date="2020-08" db="EMBL/GenBank/DDBJ databases">
        <title>Genomic Encyclopedia of Type Strains, Phase IV (KMG-IV): sequencing the most valuable type-strain genomes for metagenomic binning, comparative biology and taxonomic classification.</title>
        <authorList>
            <person name="Goeker M."/>
        </authorList>
    </citation>
    <scope>NUCLEOTIDE SEQUENCE [LARGE SCALE GENOMIC DNA]</scope>
    <source>
        <strain evidence="2 3">DSM 102238</strain>
    </source>
</reference>
<name>A0A7W6H3R2_9HYPH</name>
<dbReference type="RefSeq" id="WP_183199898.1">
    <property type="nucleotide sequence ID" value="NZ_JACIEK010000004.1"/>
</dbReference>
<protein>
    <submittedName>
        <fullName evidence="2">Uncharacterized protein</fullName>
    </submittedName>
</protein>
<accession>A0A7W6H3R2</accession>
<dbReference type="Proteomes" id="UP000542776">
    <property type="component" value="Unassembled WGS sequence"/>
</dbReference>
<dbReference type="EMBL" id="JACIEK010000004">
    <property type="protein sequence ID" value="MBB3998371.1"/>
    <property type="molecule type" value="Genomic_DNA"/>
</dbReference>
<evidence type="ECO:0000313" key="3">
    <source>
        <dbReference type="Proteomes" id="UP000542776"/>
    </source>
</evidence>
<dbReference type="AlphaFoldDB" id="A0A7W6H3R2"/>
<gene>
    <name evidence="2" type="ORF">GGR04_002210</name>
</gene>
<sequence>MDSLTRGSPRPGAGSGGAAASGADRCDFRFDADLESVDPTVLATVPVGTACTVILHRQGSYDVVVVVAPSGGFVGTLSGFRGLANLIDCIRGGNVYSATVTAKTANTCRVRVARTPTP</sequence>
<keyword evidence="3" id="KW-1185">Reference proteome</keyword>
<evidence type="ECO:0000313" key="2">
    <source>
        <dbReference type="EMBL" id="MBB3998371.1"/>
    </source>
</evidence>
<evidence type="ECO:0000256" key="1">
    <source>
        <dbReference type="SAM" id="MobiDB-lite"/>
    </source>
</evidence>
<proteinExistence type="predicted"/>
<comment type="caution">
    <text evidence="2">The sequence shown here is derived from an EMBL/GenBank/DDBJ whole genome shotgun (WGS) entry which is preliminary data.</text>
</comment>
<organism evidence="2 3">
    <name type="scientific">Aureimonas pseudogalii</name>
    <dbReference type="NCBI Taxonomy" id="1744844"/>
    <lineage>
        <taxon>Bacteria</taxon>
        <taxon>Pseudomonadati</taxon>
        <taxon>Pseudomonadota</taxon>
        <taxon>Alphaproteobacteria</taxon>
        <taxon>Hyphomicrobiales</taxon>
        <taxon>Aurantimonadaceae</taxon>
        <taxon>Aureimonas</taxon>
    </lineage>
</organism>